<reference evidence="1 2" key="1">
    <citation type="submission" date="2019-06" db="EMBL/GenBank/DDBJ databases">
        <authorList>
            <person name="Le Quere A."/>
            <person name="Colella S."/>
        </authorList>
    </citation>
    <scope>NUCLEOTIDE SEQUENCE [LARGE SCALE GENOMIC DNA]</scope>
    <source>
        <strain evidence="1">EmedicaeMD41</strain>
    </source>
</reference>
<gene>
    <name evidence="1" type="ORF">EMEDMD4_440073</name>
</gene>
<name>A0A508WZ47_9HYPH</name>
<dbReference type="Proteomes" id="UP000507954">
    <property type="component" value="Unassembled WGS sequence"/>
</dbReference>
<dbReference type="AlphaFoldDB" id="A0A508WZ47"/>
<evidence type="ECO:0000313" key="2">
    <source>
        <dbReference type="Proteomes" id="UP000507954"/>
    </source>
</evidence>
<proteinExistence type="predicted"/>
<protein>
    <submittedName>
        <fullName evidence="1">Uncharacterized protein</fullName>
    </submittedName>
</protein>
<dbReference type="EMBL" id="CABFNB010000111">
    <property type="protein sequence ID" value="VTZ62759.1"/>
    <property type="molecule type" value="Genomic_DNA"/>
</dbReference>
<accession>A0A508WZ47</accession>
<organism evidence="1 2">
    <name type="scientific">Sinorhizobium medicae</name>
    <dbReference type="NCBI Taxonomy" id="110321"/>
    <lineage>
        <taxon>Bacteria</taxon>
        <taxon>Pseudomonadati</taxon>
        <taxon>Pseudomonadota</taxon>
        <taxon>Alphaproteobacteria</taxon>
        <taxon>Hyphomicrobiales</taxon>
        <taxon>Rhizobiaceae</taxon>
        <taxon>Sinorhizobium/Ensifer group</taxon>
        <taxon>Sinorhizobium</taxon>
    </lineage>
</organism>
<evidence type="ECO:0000313" key="1">
    <source>
        <dbReference type="EMBL" id="VTZ62759.1"/>
    </source>
</evidence>
<sequence length="75" mass="7940">MADPARPIRVQGAPAGMRALRHCRHLQVAGEDLGYPGAARRIAAAGNCRRRLIEPEEGERATGFPIPLGAIVVTG</sequence>